<dbReference type="GO" id="GO:0046872">
    <property type="term" value="F:metal ion binding"/>
    <property type="evidence" value="ECO:0007669"/>
    <property type="project" value="UniProtKB-UniRule"/>
</dbReference>
<feature type="disulfide bond" evidence="14">
    <location>
        <begin position="50"/>
        <end position="83"/>
    </location>
</feature>
<keyword evidence="14" id="KW-0479">Metal-binding</keyword>
<organism evidence="19 20">
    <name type="scientific">Microdochium trichocladiopsis</name>
    <dbReference type="NCBI Taxonomy" id="1682393"/>
    <lineage>
        <taxon>Eukaryota</taxon>
        <taxon>Fungi</taxon>
        <taxon>Dikarya</taxon>
        <taxon>Ascomycota</taxon>
        <taxon>Pezizomycotina</taxon>
        <taxon>Sordariomycetes</taxon>
        <taxon>Xylariomycetidae</taxon>
        <taxon>Xylariales</taxon>
        <taxon>Microdochiaceae</taxon>
        <taxon>Microdochium</taxon>
    </lineage>
</organism>
<evidence type="ECO:0000259" key="18">
    <source>
        <dbReference type="PROSITE" id="PS52012"/>
    </source>
</evidence>
<dbReference type="Pfam" id="PF20684">
    <property type="entry name" value="Fung_rhodopsin"/>
    <property type="match status" value="1"/>
</dbReference>
<dbReference type="InterPro" id="IPR052337">
    <property type="entry name" value="SAT4-like"/>
</dbReference>
<evidence type="ECO:0000256" key="5">
    <source>
        <dbReference type="ARBA" id="ARBA00022525"/>
    </source>
</evidence>
<dbReference type="AlphaFoldDB" id="A0A9P8XYJ1"/>
<dbReference type="GeneID" id="70184687"/>
<dbReference type="OrthoDB" id="2496787at2759"/>
<keyword evidence="10 16" id="KW-0472">Membrane</keyword>
<dbReference type="PROSITE" id="PS52012">
    <property type="entry name" value="CFEM"/>
    <property type="match status" value="1"/>
</dbReference>
<feature type="chain" id="PRO_5040503186" description="CFEM domain-containing protein" evidence="17">
    <location>
        <begin position="20"/>
        <end position="509"/>
    </location>
</feature>
<keyword evidence="20" id="KW-1185">Reference proteome</keyword>
<accession>A0A9P8XYJ1</accession>
<dbReference type="PANTHER" id="PTHR33048">
    <property type="entry name" value="PTH11-LIKE INTEGRAL MEMBRANE PROTEIN (AFU_ORTHOLOGUE AFUA_5G11245)"/>
    <property type="match status" value="1"/>
</dbReference>
<comment type="similarity">
    <text evidence="4">Belongs to the RBT5 family.</text>
</comment>
<feature type="compositionally biased region" description="Low complexity" evidence="15">
    <location>
        <begin position="400"/>
        <end position="415"/>
    </location>
</feature>
<evidence type="ECO:0000256" key="12">
    <source>
        <dbReference type="ARBA" id="ARBA00023288"/>
    </source>
</evidence>
<keyword evidence="14" id="KW-0408">Iron</keyword>
<evidence type="ECO:0000256" key="16">
    <source>
        <dbReference type="SAM" id="Phobius"/>
    </source>
</evidence>
<protein>
    <recommendedName>
        <fullName evidence="18">CFEM domain-containing protein</fullName>
    </recommendedName>
</protein>
<feature type="compositionally biased region" description="Low complexity" evidence="15">
    <location>
        <begin position="424"/>
        <end position="434"/>
    </location>
</feature>
<evidence type="ECO:0000256" key="8">
    <source>
        <dbReference type="ARBA" id="ARBA00022729"/>
    </source>
</evidence>
<keyword evidence="6" id="KW-0325">Glycoprotein</keyword>
<evidence type="ECO:0000256" key="13">
    <source>
        <dbReference type="ARBA" id="ARBA00038359"/>
    </source>
</evidence>
<gene>
    <name evidence="19" type="ORF">B0I36DRAFT_332616</name>
</gene>
<comment type="subcellular location">
    <subcellularLocation>
        <location evidence="2">Membrane</location>
        <topology evidence="2">Lipid-anchor</topology>
        <topology evidence="2">GPI-anchor</topology>
    </subcellularLocation>
    <subcellularLocation>
        <location evidence="1">Membrane</location>
        <topology evidence="1">Multi-pass membrane protein</topology>
    </subcellularLocation>
    <subcellularLocation>
        <location evidence="3">Secreted</location>
    </subcellularLocation>
</comment>
<feature type="transmembrane region" description="Helical" evidence="16">
    <location>
        <begin position="206"/>
        <end position="233"/>
    </location>
</feature>
<keyword evidence="12" id="KW-0449">Lipoprotein</keyword>
<evidence type="ECO:0000256" key="17">
    <source>
        <dbReference type="SAM" id="SignalP"/>
    </source>
</evidence>
<keyword evidence="6" id="KW-0336">GPI-anchor</keyword>
<keyword evidence="11 14" id="KW-1015">Disulfide bond</keyword>
<dbReference type="Pfam" id="PF05730">
    <property type="entry name" value="CFEM"/>
    <property type="match status" value="1"/>
</dbReference>
<dbReference type="GO" id="GO:0098552">
    <property type="term" value="C:side of membrane"/>
    <property type="evidence" value="ECO:0007669"/>
    <property type="project" value="UniProtKB-KW"/>
</dbReference>
<evidence type="ECO:0000256" key="7">
    <source>
        <dbReference type="ARBA" id="ARBA00022692"/>
    </source>
</evidence>
<evidence type="ECO:0000256" key="1">
    <source>
        <dbReference type="ARBA" id="ARBA00004141"/>
    </source>
</evidence>
<dbReference type="EMBL" id="JAGTJQ010000009">
    <property type="protein sequence ID" value="KAH7025173.1"/>
    <property type="molecule type" value="Genomic_DNA"/>
</dbReference>
<dbReference type="GO" id="GO:0005576">
    <property type="term" value="C:extracellular region"/>
    <property type="evidence" value="ECO:0007669"/>
    <property type="project" value="UniProtKB-SubCell"/>
</dbReference>
<keyword evidence="7 16" id="KW-0812">Transmembrane</keyword>
<feature type="signal peptide" evidence="17">
    <location>
        <begin position="1"/>
        <end position="19"/>
    </location>
</feature>
<feature type="region of interest" description="Disordered" evidence="15">
    <location>
        <begin position="387"/>
        <end position="509"/>
    </location>
</feature>
<feature type="binding site" description="axial binding residue" evidence="14">
    <location>
        <position position="45"/>
    </location>
    <ligand>
        <name>heme</name>
        <dbReference type="ChEBI" id="CHEBI:30413"/>
    </ligand>
    <ligandPart>
        <name>Fe</name>
        <dbReference type="ChEBI" id="CHEBI:18248"/>
    </ligandPart>
</feature>
<keyword evidence="9 16" id="KW-1133">Transmembrane helix</keyword>
<keyword evidence="5" id="KW-0964">Secreted</keyword>
<comment type="caution">
    <text evidence="19">The sequence shown here is derived from an EMBL/GenBank/DDBJ whole genome shotgun (WGS) entry which is preliminary data.</text>
</comment>
<evidence type="ECO:0000313" key="20">
    <source>
        <dbReference type="Proteomes" id="UP000756346"/>
    </source>
</evidence>
<evidence type="ECO:0000256" key="11">
    <source>
        <dbReference type="ARBA" id="ARBA00023157"/>
    </source>
</evidence>
<name>A0A9P8XYJ1_9PEZI</name>
<evidence type="ECO:0000256" key="14">
    <source>
        <dbReference type="PROSITE-ProRule" id="PRU01356"/>
    </source>
</evidence>
<sequence>MRSLAAVVALLSAMGLVAAQLPPGTPKCAVPCYIKGAAASPCLTDVACLCADQTFIASVETCVRASCIVEDALLVKNASATTCGIEPGNISPLYVETSAIMTGFALFFTILRVVYRQWITQLGLGADDWTTIAAALSCIPATVLNARLAQFGIGKDIWTLTPYQITMFGQTFYILTMIYFLDMALLKLSILFFFLRIFPDRRFRTVVWVTVGVVTMFGVAYVMAAALQCLPVSYNWTRWNDRENQGHCVDYGAIAWANAAVSIALDFWMLYLPLSQISSLKLDWRKKVGISAMFIVGTFVTVVSIIRLASIIKFRSSDNITHDTTAIAMWSTVEICTGVICACMPSMRLVLGRLWPNVFGSPATTSSSLYPRGGGMYYGKNNTGTGTGTGLHNGSHHNNHNTTTSKSAQSTTTKSINRFSRPMSFFSSHQSGNSGSSGGRVDAVAYPGRLGRVGSTEDDAIQLRTNPGQPLPPVYMAERSSTSSSELDLPRQGTSSGGIHVTRSVEIKY</sequence>
<evidence type="ECO:0000256" key="15">
    <source>
        <dbReference type="SAM" id="MobiDB-lite"/>
    </source>
</evidence>
<evidence type="ECO:0000256" key="3">
    <source>
        <dbReference type="ARBA" id="ARBA00004613"/>
    </source>
</evidence>
<keyword evidence="8 17" id="KW-0732">Signal</keyword>
<dbReference type="InterPro" id="IPR049326">
    <property type="entry name" value="Rhodopsin_dom_fungi"/>
</dbReference>
<evidence type="ECO:0000256" key="6">
    <source>
        <dbReference type="ARBA" id="ARBA00022622"/>
    </source>
</evidence>
<evidence type="ECO:0000256" key="4">
    <source>
        <dbReference type="ARBA" id="ARBA00010031"/>
    </source>
</evidence>
<evidence type="ECO:0000313" key="19">
    <source>
        <dbReference type="EMBL" id="KAH7025173.1"/>
    </source>
</evidence>
<comment type="caution">
    <text evidence="14">Lacks conserved residue(s) required for the propagation of feature annotation.</text>
</comment>
<evidence type="ECO:0000256" key="10">
    <source>
        <dbReference type="ARBA" id="ARBA00023136"/>
    </source>
</evidence>
<comment type="similarity">
    <text evidence="13">Belongs to the SAT4 family.</text>
</comment>
<dbReference type="Proteomes" id="UP000756346">
    <property type="component" value="Unassembled WGS sequence"/>
</dbReference>
<feature type="transmembrane region" description="Helical" evidence="16">
    <location>
        <begin position="172"/>
        <end position="194"/>
    </location>
</feature>
<dbReference type="PANTHER" id="PTHR33048:SF143">
    <property type="entry name" value="EXTRACELLULAR MEMBRANE PROTEIN CFEM DOMAIN-CONTAINING PROTEIN-RELATED"/>
    <property type="match status" value="1"/>
</dbReference>
<feature type="transmembrane region" description="Helical" evidence="16">
    <location>
        <begin position="253"/>
        <end position="272"/>
    </location>
</feature>
<dbReference type="InterPro" id="IPR008427">
    <property type="entry name" value="Extracellular_membr_CFEM_dom"/>
</dbReference>
<keyword evidence="14" id="KW-0349">Heme</keyword>
<reference evidence="19" key="1">
    <citation type="journal article" date="2021" name="Nat. Commun.">
        <title>Genetic determinants of endophytism in the Arabidopsis root mycobiome.</title>
        <authorList>
            <person name="Mesny F."/>
            <person name="Miyauchi S."/>
            <person name="Thiergart T."/>
            <person name="Pickel B."/>
            <person name="Atanasova L."/>
            <person name="Karlsson M."/>
            <person name="Huettel B."/>
            <person name="Barry K.W."/>
            <person name="Haridas S."/>
            <person name="Chen C."/>
            <person name="Bauer D."/>
            <person name="Andreopoulos W."/>
            <person name="Pangilinan J."/>
            <person name="LaButti K."/>
            <person name="Riley R."/>
            <person name="Lipzen A."/>
            <person name="Clum A."/>
            <person name="Drula E."/>
            <person name="Henrissat B."/>
            <person name="Kohler A."/>
            <person name="Grigoriev I.V."/>
            <person name="Martin F.M."/>
            <person name="Hacquard S."/>
        </authorList>
    </citation>
    <scope>NUCLEOTIDE SEQUENCE</scope>
    <source>
        <strain evidence="19">MPI-CAGE-CH-0230</strain>
    </source>
</reference>
<feature type="domain" description="CFEM" evidence="18">
    <location>
        <begin position="1"/>
        <end position="108"/>
    </location>
</feature>
<feature type="transmembrane region" description="Helical" evidence="16">
    <location>
        <begin position="292"/>
        <end position="312"/>
    </location>
</feature>
<evidence type="ECO:0000256" key="9">
    <source>
        <dbReference type="ARBA" id="ARBA00022989"/>
    </source>
</evidence>
<proteinExistence type="inferred from homology"/>
<dbReference type="RefSeq" id="XP_046008721.1">
    <property type="nucleotide sequence ID" value="XM_046155141.1"/>
</dbReference>
<evidence type="ECO:0000256" key="2">
    <source>
        <dbReference type="ARBA" id="ARBA00004589"/>
    </source>
</evidence>